<dbReference type="AlphaFoldDB" id="A0AAJ6BKI0"/>
<dbReference type="Proteomes" id="UP001213664">
    <property type="component" value="Chromosome"/>
</dbReference>
<dbReference type="InterPro" id="IPR052898">
    <property type="entry name" value="ACAD10-like"/>
</dbReference>
<dbReference type="Gene3D" id="3.30.200.20">
    <property type="entry name" value="Phosphorylase Kinase, domain 1"/>
    <property type="match status" value="1"/>
</dbReference>
<dbReference type="SUPFAM" id="SSF56112">
    <property type="entry name" value="Protein kinase-like (PK-like)"/>
    <property type="match status" value="1"/>
</dbReference>
<dbReference type="InterPro" id="IPR011009">
    <property type="entry name" value="Kinase-like_dom_sf"/>
</dbReference>
<dbReference type="CDD" id="cd05154">
    <property type="entry name" value="ACAD10_11_N-like"/>
    <property type="match status" value="1"/>
</dbReference>
<dbReference type="PANTHER" id="PTHR47829:SF3">
    <property type="entry name" value="AMINOGLYCOSIDE PHOSPHOTRANSFERASE DOMAIN-CONTAINING PROTEIN"/>
    <property type="match status" value="1"/>
</dbReference>
<dbReference type="Pfam" id="PF01636">
    <property type="entry name" value="APH"/>
    <property type="match status" value="1"/>
</dbReference>
<sequence length="349" mass="38488">MSVGGATTAVRGNARFDEEALARWMTDHIPGFSGPLHVAQFSGGQSNPTFRLSTPDRSYVMRRKPAGPLLKGAHAIDREARVMQALEGAGFPAPHVHGLCLDDDVIGTAFYVMDLIDGRIFWDSAFPEAPREARPAHMDAMNAVLARLHNLDPNAIGLGDYGRPGRYLARQIDRWSRQYQDDALAGRTADMDFLVEWLPAHAPDNEEMRIVHGDFRVDNIIFHPSRPEVAAVLDWELSTLGHPLVDFTYNVMMYRAPADIPWGLAGYDLEALGLPSEADYVAAYCRRTGRNAIPDLDAYIVFNLFRLAAIIHGIKGRMLRGNASSADAGAMIPQMDVLAAAARRIAERL</sequence>
<dbReference type="Gene3D" id="3.90.1200.10">
    <property type="match status" value="1"/>
</dbReference>
<reference evidence="2" key="1">
    <citation type="submission" date="2023-03" db="EMBL/GenBank/DDBJ databases">
        <title>Andean soil-derived lignocellulolytic bacterial consortium as a source of novel taxa and putative plastic-active enzymes.</title>
        <authorList>
            <person name="Diaz-Garcia L."/>
            <person name="Chuvochina M."/>
            <person name="Feuerriegel G."/>
            <person name="Bunk B."/>
            <person name="Sproer C."/>
            <person name="Streit W.R."/>
            <person name="Rodriguez L.M."/>
            <person name="Overmann J."/>
            <person name="Jimenez D.J."/>
        </authorList>
    </citation>
    <scope>NUCLEOTIDE SEQUENCE</scope>
    <source>
        <strain evidence="2">MAG 833</strain>
    </source>
</reference>
<dbReference type="InterPro" id="IPR041726">
    <property type="entry name" value="ACAD10_11_N"/>
</dbReference>
<protein>
    <submittedName>
        <fullName evidence="2">Phosphotransferase family protein</fullName>
    </submittedName>
</protein>
<organism evidence="2 3">
    <name type="scientific">Candidatus Brevundimonas colombiensis</name>
    <dbReference type="NCBI Taxonomy" id="3121376"/>
    <lineage>
        <taxon>Bacteria</taxon>
        <taxon>Pseudomonadati</taxon>
        <taxon>Pseudomonadota</taxon>
        <taxon>Alphaproteobacteria</taxon>
        <taxon>Caulobacterales</taxon>
        <taxon>Caulobacteraceae</taxon>
        <taxon>Brevundimonas</taxon>
    </lineage>
</organism>
<evidence type="ECO:0000259" key="1">
    <source>
        <dbReference type="Pfam" id="PF01636"/>
    </source>
</evidence>
<gene>
    <name evidence="2" type="ORF">P0Y50_07920</name>
</gene>
<proteinExistence type="predicted"/>
<dbReference type="PANTHER" id="PTHR47829">
    <property type="entry name" value="HYDROLASE, PUTATIVE (AFU_ORTHOLOGUE AFUA_1G12880)-RELATED"/>
    <property type="match status" value="1"/>
</dbReference>
<dbReference type="InterPro" id="IPR002575">
    <property type="entry name" value="Aminoglycoside_PTrfase"/>
</dbReference>
<dbReference type="EMBL" id="CP119326">
    <property type="protein sequence ID" value="WEK38481.1"/>
    <property type="molecule type" value="Genomic_DNA"/>
</dbReference>
<evidence type="ECO:0000313" key="2">
    <source>
        <dbReference type="EMBL" id="WEK38481.1"/>
    </source>
</evidence>
<evidence type="ECO:0000313" key="3">
    <source>
        <dbReference type="Proteomes" id="UP001213664"/>
    </source>
</evidence>
<name>A0AAJ6BKI0_9CAUL</name>
<accession>A0AAJ6BKI0</accession>
<feature type="domain" description="Aminoglycoside phosphotransferase" evidence="1">
    <location>
        <begin position="38"/>
        <end position="264"/>
    </location>
</feature>